<comment type="caution">
    <text evidence="2">The sequence shown here is derived from an EMBL/GenBank/DDBJ whole genome shotgun (WGS) entry which is preliminary data.</text>
</comment>
<dbReference type="RefSeq" id="WP_179716377.1">
    <property type="nucleotide sequence ID" value="NZ_JACCFJ010000001.1"/>
</dbReference>
<feature type="region of interest" description="Disordered" evidence="1">
    <location>
        <begin position="30"/>
        <end position="49"/>
    </location>
</feature>
<dbReference type="EMBL" id="JACCFJ010000001">
    <property type="protein sequence ID" value="NYI84940.1"/>
    <property type="molecule type" value="Genomic_DNA"/>
</dbReference>
<keyword evidence="3" id="KW-1185">Reference proteome</keyword>
<evidence type="ECO:0000313" key="3">
    <source>
        <dbReference type="Proteomes" id="UP000587002"/>
    </source>
</evidence>
<evidence type="ECO:0000256" key="1">
    <source>
        <dbReference type="SAM" id="MobiDB-lite"/>
    </source>
</evidence>
<dbReference type="AlphaFoldDB" id="A0A853ASC1"/>
<proteinExistence type="predicted"/>
<dbReference type="Proteomes" id="UP000587002">
    <property type="component" value="Unassembled WGS sequence"/>
</dbReference>
<organism evidence="2 3">
    <name type="scientific">Saccharopolyspora hordei</name>
    <dbReference type="NCBI Taxonomy" id="1838"/>
    <lineage>
        <taxon>Bacteria</taxon>
        <taxon>Bacillati</taxon>
        <taxon>Actinomycetota</taxon>
        <taxon>Actinomycetes</taxon>
        <taxon>Pseudonocardiales</taxon>
        <taxon>Pseudonocardiaceae</taxon>
        <taxon>Saccharopolyspora</taxon>
    </lineage>
</organism>
<accession>A0A853ASC1</accession>
<name>A0A853ASC1_9PSEU</name>
<evidence type="ECO:0000313" key="2">
    <source>
        <dbReference type="EMBL" id="NYI84940.1"/>
    </source>
</evidence>
<sequence>MATVWVALAAEAVVLLTVAGSLVKWVSRPQSGTPDQAVDQVGPMTERIA</sequence>
<protein>
    <submittedName>
        <fullName evidence="2">Uncharacterized protein</fullName>
    </submittedName>
</protein>
<gene>
    <name evidence="2" type="ORF">HNR68_003570</name>
</gene>
<reference evidence="2 3" key="1">
    <citation type="submission" date="2020-07" db="EMBL/GenBank/DDBJ databases">
        <title>Sequencing the genomes of 1000 actinobacteria strains.</title>
        <authorList>
            <person name="Klenk H.-P."/>
        </authorList>
    </citation>
    <scope>NUCLEOTIDE SEQUENCE [LARGE SCALE GENOMIC DNA]</scope>
    <source>
        <strain evidence="2 3">DSM 44065</strain>
    </source>
</reference>